<dbReference type="GO" id="GO:0022857">
    <property type="term" value="F:transmembrane transporter activity"/>
    <property type="evidence" value="ECO:0007669"/>
    <property type="project" value="InterPro"/>
</dbReference>
<feature type="transmembrane region" description="Helical" evidence="5">
    <location>
        <begin position="129"/>
        <end position="154"/>
    </location>
</feature>
<evidence type="ECO:0008006" key="8">
    <source>
        <dbReference type="Google" id="ProtNLM"/>
    </source>
</evidence>
<evidence type="ECO:0000256" key="2">
    <source>
        <dbReference type="ARBA" id="ARBA00022692"/>
    </source>
</evidence>
<evidence type="ECO:0000256" key="3">
    <source>
        <dbReference type="ARBA" id="ARBA00022989"/>
    </source>
</evidence>
<evidence type="ECO:0000256" key="4">
    <source>
        <dbReference type="ARBA" id="ARBA00023136"/>
    </source>
</evidence>
<dbReference type="AlphaFoldDB" id="A0A0D2Q706"/>
<evidence type="ECO:0000256" key="5">
    <source>
        <dbReference type="SAM" id="Phobius"/>
    </source>
</evidence>
<dbReference type="GO" id="GO:0000329">
    <property type="term" value="C:fungal-type vacuole membrane"/>
    <property type="evidence" value="ECO:0007669"/>
    <property type="project" value="TreeGrafter"/>
</dbReference>
<keyword evidence="2 5" id="KW-0812">Transmembrane</keyword>
<feature type="transmembrane region" description="Helical" evidence="5">
    <location>
        <begin position="166"/>
        <end position="186"/>
    </location>
</feature>
<dbReference type="InterPro" id="IPR036259">
    <property type="entry name" value="MFS_trans_sf"/>
</dbReference>
<feature type="transmembrane region" description="Helical" evidence="5">
    <location>
        <begin position="355"/>
        <end position="383"/>
    </location>
</feature>
<feature type="transmembrane region" description="Helical" evidence="5">
    <location>
        <begin position="241"/>
        <end position="263"/>
    </location>
</feature>
<evidence type="ECO:0000313" key="6">
    <source>
        <dbReference type="EMBL" id="KJA27550.1"/>
    </source>
</evidence>
<evidence type="ECO:0000313" key="7">
    <source>
        <dbReference type="Proteomes" id="UP000054270"/>
    </source>
</evidence>
<dbReference type="EMBL" id="KN817524">
    <property type="protein sequence ID" value="KJA27550.1"/>
    <property type="molecule type" value="Genomic_DNA"/>
</dbReference>
<dbReference type="OrthoDB" id="410267at2759"/>
<keyword evidence="4 5" id="KW-0472">Membrane</keyword>
<reference evidence="7" key="1">
    <citation type="submission" date="2014-04" db="EMBL/GenBank/DDBJ databases">
        <title>Evolutionary Origins and Diversification of the Mycorrhizal Mutualists.</title>
        <authorList>
            <consortium name="DOE Joint Genome Institute"/>
            <consortium name="Mycorrhizal Genomics Consortium"/>
            <person name="Kohler A."/>
            <person name="Kuo A."/>
            <person name="Nagy L.G."/>
            <person name="Floudas D."/>
            <person name="Copeland A."/>
            <person name="Barry K.W."/>
            <person name="Cichocki N."/>
            <person name="Veneault-Fourrey C."/>
            <person name="LaButti K."/>
            <person name="Lindquist E.A."/>
            <person name="Lipzen A."/>
            <person name="Lundell T."/>
            <person name="Morin E."/>
            <person name="Murat C."/>
            <person name="Riley R."/>
            <person name="Ohm R."/>
            <person name="Sun H."/>
            <person name="Tunlid A."/>
            <person name="Henrissat B."/>
            <person name="Grigoriev I.V."/>
            <person name="Hibbett D.S."/>
            <person name="Martin F."/>
        </authorList>
    </citation>
    <scope>NUCLEOTIDE SEQUENCE [LARGE SCALE GENOMIC DNA]</scope>
    <source>
        <strain evidence="7">FD-334 SS-4</strain>
    </source>
</reference>
<accession>A0A0D2Q706</accession>
<feature type="transmembrane region" description="Helical" evidence="5">
    <location>
        <begin position="328"/>
        <end position="349"/>
    </location>
</feature>
<dbReference type="Gene3D" id="1.20.1250.20">
    <property type="entry name" value="MFS general substrate transporter like domains"/>
    <property type="match status" value="1"/>
</dbReference>
<organism evidence="6 7">
    <name type="scientific">Hypholoma sublateritium (strain FD-334 SS-4)</name>
    <dbReference type="NCBI Taxonomy" id="945553"/>
    <lineage>
        <taxon>Eukaryota</taxon>
        <taxon>Fungi</taxon>
        <taxon>Dikarya</taxon>
        <taxon>Basidiomycota</taxon>
        <taxon>Agaricomycotina</taxon>
        <taxon>Agaricomycetes</taxon>
        <taxon>Agaricomycetidae</taxon>
        <taxon>Agaricales</taxon>
        <taxon>Agaricineae</taxon>
        <taxon>Strophariaceae</taxon>
        <taxon>Hypholoma</taxon>
    </lineage>
</organism>
<dbReference type="PANTHER" id="PTHR21576">
    <property type="entry name" value="UNCHARACTERIZED NODULIN-LIKE PROTEIN"/>
    <property type="match status" value="1"/>
</dbReference>
<dbReference type="STRING" id="945553.A0A0D2Q706"/>
<feature type="transmembrane region" description="Helical" evidence="5">
    <location>
        <begin position="93"/>
        <end position="117"/>
    </location>
</feature>
<feature type="transmembrane region" description="Helical" evidence="5">
    <location>
        <begin position="429"/>
        <end position="451"/>
    </location>
</feature>
<proteinExistence type="predicted"/>
<feature type="transmembrane region" description="Helical" evidence="5">
    <location>
        <begin position="390"/>
        <end position="409"/>
    </location>
</feature>
<protein>
    <recommendedName>
        <fullName evidence="8">Nodulin-like domain-containing protein</fullName>
    </recommendedName>
</protein>
<feature type="transmembrane region" description="Helical" evidence="5">
    <location>
        <begin position="63"/>
        <end position="81"/>
    </location>
</feature>
<feature type="transmembrane region" description="Helical" evidence="5">
    <location>
        <begin position="34"/>
        <end position="56"/>
    </location>
</feature>
<comment type="subcellular location">
    <subcellularLocation>
        <location evidence="1">Membrane</location>
        <topology evidence="1">Multi-pass membrane protein</topology>
    </subcellularLocation>
</comment>
<dbReference type="InterPro" id="IPR011701">
    <property type="entry name" value="MFS"/>
</dbReference>
<feature type="transmembrane region" description="Helical" evidence="5">
    <location>
        <begin position="283"/>
        <end position="308"/>
    </location>
</feature>
<dbReference type="Proteomes" id="UP000054270">
    <property type="component" value="Unassembled WGS sequence"/>
</dbReference>
<dbReference type="OMA" id="PTMWWLA"/>
<sequence length="458" mass="47298">MPLTLPRFCAGGMFTFPLMAPALAVHNKLAPAQLTSIILAGMMSQYPVTVFVGALIDRHGPALSTLLGGLLFVTGFGAFAHEVSGAPGGPPPAFYRLVAAFLLVGLGTVFSYCSALFAASKYFPRHIGLASGSVMALFALSPLFFAGVATRAFMPRAGDGLLDVPAFATFLALTTGGVALFAALTYKRYPVPALSADEAQPPEETTPLLAAPDAEHGAVPTPKAPHAHPATLRALAQTADFWLLAIFCVLILGAAEMVISNIGTIVASLPPITASARSPSGAAALQVTLLAGANTASRLVVGPLADFVAPPMALGAQAPPRAHVVSRFAFLAGAAGLLALTFAWVALGVRSQAQVWALSIGTGLSYSAVFTVIPSLVSALWGLEHIGRNFGLLMYAPFTGTPVFSYLYASVAAAHLGAGETVCRGRGCWQLTFSLGAGTSVLALCISVVLWRRWHGTI</sequence>
<dbReference type="SUPFAM" id="SSF103473">
    <property type="entry name" value="MFS general substrate transporter"/>
    <property type="match status" value="1"/>
</dbReference>
<evidence type="ECO:0000256" key="1">
    <source>
        <dbReference type="ARBA" id="ARBA00004141"/>
    </source>
</evidence>
<name>A0A0D2Q706_HYPSF</name>
<dbReference type="PANTHER" id="PTHR21576:SF158">
    <property type="entry name" value="RIBOSOMAL RNA-PROCESSING PROTEIN 12-LIKE CONSERVED DOMAIN-CONTAINING PROTEIN"/>
    <property type="match status" value="1"/>
</dbReference>
<dbReference type="Pfam" id="PF07690">
    <property type="entry name" value="MFS_1"/>
    <property type="match status" value="1"/>
</dbReference>
<keyword evidence="3 5" id="KW-1133">Transmembrane helix</keyword>
<keyword evidence="7" id="KW-1185">Reference proteome</keyword>
<gene>
    <name evidence="6" type="ORF">HYPSUDRAFT_131063</name>
</gene>